<organism evidence="1">
    <name type="scientific">Paenibacillus sp. AN1007</name>
    <dbReference type="NCBI Taxonomy" id="3151385"/>
    <lineage>
        <taxon>Bacteria</taxon>
        <taxon>Bacillati</taxon>
        <taxon>Bacillota</taxon>
        <taxon>Bacilli</taxon>
        <taxon>Bacillales</taxon>
        <taxon>Paenibacillaceae</taxon>
        <taxon>Paenibacillus</taxon>
    </lineage>
</organism>
<gene>
    <name evidence="1" type="ORF">ABXS70_26415</name>
</gene>
<protein>
    <recommendedName>
        <fullName evidence="2">Transposase DDE domain-containing protein</fullName>
    </recommendedName>
</protein>
<dbReference type="AlphaFoldDB" id="A0AAU8NDN9"/>
<dbReference type="EMBL" id="CP159992">
    <property type="protein sequence ID" value="XCP94601.1"/>
    <property type="molecule type" value="Genomic_DNA"/>
</dbReference>
<name>A0AAU8NDN9_9BACL</name>
<dbReference type="RefSeq" id="WP_342553533.1">
    <property type="nucleotide sequence ID" value="NZ_CP159992.1"/>
</dbReference>
<evidence type="ECO:0000313" key="1">
    <source>
        <dbReference type="EMBL" id="XCP94601.1"/>
    </source>
</evidence>
<evidence type="ECO:0008006" key="2">
    <source>
        <dbReference type="Google" id="ProtNLM"/>
    </source>
</evidence>
<sequence>MLWDVVVMAQQSGTASGYRLGSIRYEHHSKKQRERVERSFCICRERAAEGVCADERSRQNGQDIGR</sequence>
<proteinExistence type="predicted"/>
<reference evidence="1" key="1">
    <citation type="submission" date="2024-05" db="EMBL/GenBank/DDBJ databases">
        <title>Draft genome assemblies of 36 bacteria isolated from hibernating arctic ground squirrels.</title>
        <authorList>
            <person name="McKee H."/>
            <person name="Mullen L."/>
            <person name="Drown D.M."/>
            <person name="Duddleston K.N."/>
        </authorList>
    </citation>
    <scope>NUCLEOTIDE SEQUENCE</scope>
    <source>
        <strain evidence="1">AN1007</strain>
    </source>
</reference>
<accession>A0AAU8NDN9</accession>